<sequence length="214" mass="23159">MNIKQPLFLVFALFMAIGSIQTYAQSIEVSASYGYQFGTKLNYGRNYLKIKDSDQYHITAGYDMGYVGAEISYTRMGSELRMRDINYTNGEERLSDIAVDIIQVTGLKYFGNDNIKPFLGGGLGLAILSPSNENQDLTSRDLSSSTKFAFSAKGGVKMLLAPRFGIVLQGHLFFPVEWGGLYVGVGPGGPSTGVNVGTTTIIGALSGGFFLKLN</sequence>
<dbReference type="Gene3D" id="2.40.160.20">
    <property type="match status" value="1"/>
</dbReference>
<dbReference type="RefSeq" id="WP_090298461.1">
    <property type="nucleotide sequence ID" value="NZ_FNKI01000004.1"/>
</dbReference>
<name>A0A1H2YAB3_9FLAO</name>
<dbReference type="OrthoDB" id="838103at2"/>
<gene>
    <name evidence="2" type="ORF">SAMN04487892_2991</name>
</gene>
<protein>
    <submittedName>
        <fullName evidence="2">Uncharacterized protein</fullName>
    </submittedName>
</protein>
<dbReference type="EMBL" id="FNMY01000005">
    <property type="protein sequence ID" value="SDX02086.1"/>
    <property type="molecule type" value="Genomic_DNA"/>
</dbReference>
<proteinExistence type="predicted"/>
<organism evidence="2 3">
    <name type="scientific">Flagellimonas zhangzhouensis</name>
    <dbReference type="NCBI Taxonomy" id="1073328"/>
    <lineage>
        <taxon>Bacteria</taxon>
        <taxon>Pseudomonadati</taxon>
        <taxon>Bacteroidota</taxon>
        <taxon>Flavobacteriia</taxon>
        <taxon>Flavobacteriales</taxon>
        <taxon>Flavobacteriaceae</taxon>
        <taxon>Flagellimonas</taxon>
    </lineage>
</organism>
<dbReference type="SUPFAM" id="SSF56925">
    <property type="entry name" value="OMPA-like"/>
    <property type="match status" value="1"/>
</dbReference>
<dbReference type="Proteomes" id="UP000199592">
    <property type="component" value="Unassembled WGS sequence"/>
</dbReference>
<feature type="chain" id="PRO_5011627445" evidence="1">
    <location>
        <begin position="25"/>
        <end position="214"/>
    </location>
</feature>
<feature type="signal peptide" evidence="1">
    <location>
        <begin position="1"/>
        <end position="24"/>
    </location>
</feature>
<dbReference type="STRING" id="1073328.SAMN05216294_3030"/>
<dbReference type="AlphaFoldDB" id="A0A1H2YAB3"/>
<keyword evidence="3" id="KW-1185">Reference proteome</keyword>
<reference evidence="3" key="1">
    <citation type="submission" date="2016-10" db="EMBL/GenBank/DDBJ databases">
        <authorList>
            <person name="Varghese N."/>
            <person name="Submissions S."/>
        </authorList>
    </citation>
    <scope>NUCLEOTIDE SEQUENCE [LARGE SCALE GENOMIC DNA]</scope>
    <source>
        <strain evidence="3">DSM 25030</strain>
    </source>
</reference>
<accession>A0A1H2YAB3</accession>
<keyword evidence="1" id="KW-0732">Signal</keyword>
<evidence type="ECO:0000256" key="1">
    <source>
        <dbReference type="SAM" id="SignalP"/>
    </source>
</evidence>
<evidence type="ECO:0000313" key="2">
    <source>
        <dbReference type="EMBL" id="SDX02086.1"/>
    </source>
</evidence>
<evidence type="ECO:0000313" key="3">
    <source>
        <dbReference type="Proteomes" id="UP000199592"/>
    </source>
</evidence>
<dbReference type="InterPro" id="IPR011250">
    <property type="entry name" value="OMP/PagP_B-barrel"/>
</dbReference>